<protein>
    <submittedName>
        <fullName evidence="3">S41 family peptidase</fullName>
    </submittedName>
</protein>
<comment type="caution">
    <text evidence="3">The sequence shown here is derived from an EMBL/GenBank/DDBJ whole genome shotgun (WGS) entry which is preliminary data.</text>
</comment>
<organism evidence="3 4">
    <name type="scientific">Salinimicrobium flavum</name>
    <dbReference type="NCBI Taxonomy" id="1737065"/>
    <lineage>
        <taxon>Bacteria</taxon>
        <taxon>Pseudomonadati</taxon>
        <taxon>Bacteroidota</taxon>
        <taxon>Flavobacteriia</taxon>
        <taxon>Flavobacteriales</taxon>
        <taxon>Flavobacteriaceae</taxon>
        <taxon>Salinimicrobium</taxon>
    </lineage>
</organism>
<name>A0ABW5ISG2_9FLAO</name>
<gene>
    <name evidence="3" type="ORF">ACFSTG_01480</name>
</gene>
<feature type="chain" id="PRO_5046912743" evidence="1">
    <location>
        <begin position="20"/>
        <end position="445"/>
    </location>
</feature>
<dbReference type="CDD" id="cd07563">
    <property type="entry name" value="Peptidase_S41_IRBP"/>
    <property type="match status" value="1"/>
</dbReference>
<dbReference type="InterPro" id="IPR005151">
    <property type="entry name" value="Tail-specific_protease"/>
</dbReference>
<dbReference type="PANTHER" id="PTHR32060">
    <property type="entry name" value="TAIL-SPECIFIC PROTEASE"/>
    <property type="match status" value="1"/>
</dbReference>
<evidence type="ECO:0000313" key="3">
    <source>
        <dbReference type="EMBL" id="MFD2516556.1"/>
    </source>
</evidence>
<dbReference type="SUPFAM" id="SSF52096">
    <property type="entry name" value="ClpP/crotonase"/>
    <property type="match status" value="1"/>
</dbReference>
<dbReference type="Pfam" id="PF03572">
    <property type="entry name" value="Peptidase_S41"/>
    <property type="match status" value="1"/>
</dbReference>
<feature type="domain" description="Tail specific protease" evidence="2">
    <location>
        <begin position="217"/>
        <end position="422"/>
    </location>
</feature>
<reference evidence="4" key="1">
    <citation type="journal article" date="2019" name="Int. J. Syst. Evol. Microbiol.">
        <title>The Global Catalogue of Microorganisms (GCM) 10K type strain sequencing project: providing services to taxonomists for standard genome sequencing and annotation.</title>
        <authorList>
            <consortium name="The Broad Institute Genomics Platform"/>
            <consortium name="The Broad Institute Genome Sequencing Center for Infectious Disease"/>
            <person name="Wu L."/>
            <person name="Ma J."/>
        </authorList>
    </citation>
    <scope>NUCLEOTIDE SEQUENCE [LARGE SCALE GENOMIC DNA]</scope>
    <source>
        <strain evidence="4">KCTC 42585</strain>
    </source>
</reference>
<dbReference type="Gene3D" id="3.30.750.44">
    <property type="match status" value="1"/>
</dbReference>
<evidence type="ECO:0000259" key="2">
    <source>
        <dbReference type="SMART" id="SM00245"/>
    </source>
</evidence>
<keyword evidence="1" id="KW-0732">Signal</keyword>
<dbReference type="Gene3D" id="3.90.226.10">
    <property type="entry name" value="2-enoyl-CoA Hydratase, Chain A, domain 1"/>
    <property type="match status" value="1"/>
</dbReference>
<feature type="signal peptide" evidence="1">
    <location>
        <begin position="1"/>
        <end position="19"/>
    </location>
</feature>
<dbReference type="Proteomes" id="UP001597468">
    <property type="component" value="Unassembled WGS sequence"/>
</dbReference>
<dbReference type="PANTHER" id="PTHR32060:SF30">
    <property type="entry name" value="CARBOXY-TERMINAL PROCESSING PROTEASE CTPA"/>
    <property type="match status" value="1"/>
</dbReference>
<sequence>MKHIFTFFLLIAVSANSFSQVFDSTAYKKVYKENFENHFFEDSLSTETKIAGLSKAWAEAKFNFANFDLVPKVNWDSLYYAYIPKVTAAQNKVDYYRELSRFYLNLNDGHSGIIPPKELWDQMIARLPIRAKLLDGQVVITALNSTKEEYQDLQPRTIITRVNGIPVMEYTQKNVAPYVNYSTPHDQTARLYSFFFTQGDADEPIELEFITREGRKKIHSFRRETRDEMFPAAQGWTYRKMAEGTALLTINTYNDNKIVAFLDSIFQKVPHAQNLIIDVRNNGGGNGSNGFELLGYLTDKPFLTGKNMMRSYGPTNRAWGNDPDKLETMQYDWKPYKGHTFTGKVVVLTGPDTYSAAEDFTAAFKGMERGVVMGQTTGGSTGQPLFFPLPFGGMGVVCSKRDLMPDGTEFVGIGIKPDIEVVPTLENYLAGKDETLEAALKYLQQ</sequence>
<evidence type="ECO:0000256" key="1">
    <source>
        <dbReference type="SAM" id="SignalP"/>
    </source>
</evidence>
<keyword evidence="4" id="KW-1185">Reference proteome</keyword>
<proteinExistence type="predicted"/>
<evidence type="ECO:0000313" key="4">
    <source>
        <dbReference type="Proteomes" id="UP001597468"/>
    </source>
</evidence>
<dbReference type="RefSeq" id="WP_380747751.1">
    <property type="nucleotide sequence ID" value="NZ_JBHULT010000005.1"/>
</dbReference>
<dbReference type="SMART" id="SM00245">
    <property type="entry name" value="TSPc"/>
    <property type="match status" value="1"/>
</dbReference>
<dbReference type="InterPro" id="IPR029045">
    <property type="entry name" value="ClpP/crotonase-like_dom_sf"/>
</dbReference>
<accession>A0ABW5ISG2</accession>
<dbReference type="EMBL" id="JBHULT010000005">
    <property type="protein sequence ID" value="MFD2516556.1"/>
    <property type="molecule type" value="Genomic_DNA"/>
</dbReference>